<dbReference type="SMART" id="SM00251">
    <property type="entry name" value="SAM_PNT"/>
    <property type="match status" value="1"/>
</dbReference>
<evidence type="ECO:0000259" key="6">
    <source>
        <dbReference type="PROSITE" id="PS51433"/>
    </source>
</evidence>
<dbReference type="InterPro" id="IPR036390">
    <property type="entry name" value="WH_DNA-bd_sf"/>
</dbReference>
<dbReference type="Proteomes" id="UP000694844">
    <property type="component" value="Chromosome 1"/>
</dbReference>
<reference evidence="8" key="2">
    <citation type="submission" date="2025-08" db="UniProtKB">
        <authorList>
            <consortium name="RefSeq"/>
        </authorList>
    </citation>
    <scope>IDENTIFICATION</scope>
    <source>
        <tissue evidence="8">Whole sample</tissue>
    </source>
</reference>
<dbReference type="InterPro" id="IPR046328">
    <property type="entry name" value="ETS_fam"/>
</dbReference>
<dbReference type="PROSITE" id="PS00346">
    <property type="entry name" value="ETS_DOMAIN_2"/>
    <property type="match status" value="1"/>
</dbReference>
<keyword evidence="3" id="KW-0539">Nucleus</keyword>
<dbReference type="RefSeq" id="XP_022340121.1">
    <property type="nucleotide sequence ID" value="XM_022484413.1"/>
</dbReference>
<comment type="similarity">
    <text evidence="1 3">Belongs to the ETS family.</text>
</comment>
<dbReference type="PANTHER" id="PTHR11849">
    <property type="entry name" value="ETS"/>
    <property type="match status" value="1"/>
</dbReference>
<evidence type="ECO:0000256" key="4">
    <source>
        <dbReference type="SAM" id="MobiDB-lite"/>
    </source>
</evidence>
<reference evidence="7" key="1">
    <citation type="submission" date="2024-06" db="UniProtKB">
        <authorList>
            <consortium name="RefSeq"/>
        </authorList>
    </citation>
    <scope>NUCLEOTIDE SEQUENCE [LARGE SCALE GENOMIC DNA]</scope>
</reference>
<dbReference type="GeneID" id="111134887"/>
<dbReference type="InterPro" id="IPR003118">
    <property type="entry name" value="Pointed_dom"/>
</dbReference>
<protein>
    <submittedName>
        <fullName evidence="8">Transcription factor ETV7-like isoform X1</fullName>
    </submittedName>
</protein>
<dbReference type="AlphaFoldDB" id="A0A8B8EK92"/>
<evidence type="ECO:0000259" key="5">
    <source>
        <dbReference type="PROSITE" id="PS50061"/>
    </source>
</evidence>
<evidence type="ECO:0000313" key="7">
    <source>
        <dbReference type="Proteomes" id="UP000694844"/>
    </source>
</evidence>
<dbReference type="InterPro" id="IPR013761">
    <property type="entry name" value="SAM/pointed_sf"/>
</dbReference>
<accession>A0A8B8EK92</accession>
<keyword evidence="2 3" id="KW-0238">DNA-binding</keyword>
<proteinExistence type="inferred from homology"/>
<dbReference type="PROSITE" id="PS50061">
    <property type="entry name" value="ETS_DOMAIN_3"/>
    <property type="match status" value="1"/>
</dbReference>
<dbReference type="OrthoDB" id="10042983at2759"/>
<dbReference type="Gene3D" id="1.10.150.50">
    <property type="entry name" value="Transcription Factor, Ets-1"/>
    <property type="match status" value="1"/>
</dbReference>
<dbReference type="PANTHER" id="PTHR11849:SF201">
    <property type="entry name" value="ETS DNA-BINDING PROTEIN POKKURI"/>
    <property type="match status" value="1"/>
</dbReference>
<dbReference type="PRINTS" id="PR00454">
    <property type="entry name" value="ETSDOMAIN"/>
</dbReference>
<dbReference type="SUPFAM" id="SSF47769">
    <property type="entry name" value="SAM/Pointed domain"/>
    <property type="match status" value="1"/>
</dbReference>
<evidence type="ECO:0000256" key="3">
    <source>
        <dbReference type="RuleBase" id="RU004019"/>
    </source>
</evidence>
<dbReference type="GO" id="GO:0000981">
    <property type="term" value="F:DNA-binding transcription factor activity, RNA polymerase II-specific"/>
    <property type="evidence" value="ECO:0007669"/>
    <property type="project" value="TreeGrafter"/>
</dbReference>
<sequence length="486" mass="55034">MPIAERLISLSIGFRAARQVDMLFNEAVFHFIQAKHPQQWTKDEVAVWLRWCGEEYSIEAVPADKFDMNGKALCLLKRSDFMERVPKNGDLLYNALNKLVQKNSGAYDSSTTSGTPSLSYQNVTPSPSAFQIPQQFSSPDQTNGGLVLLPRSNAQTTAVYTTKVKPYVPILPHPANHITKQEILPVTTVPGRILSPAPSPSDTGSGSDVDSCTEYDDRLACRNPMQPSQLNYMNPLRPTMATGSELVPFLRSKESGMNCRLLWEFIYQLLQNPYYKEYVCWEKLDDFVFRINNPTGLAQLWGHQKNRTNMTYEKLSRALRYYYRMNIIKKVSGKRLTYKFMQPPANIQKGQRGAKPHSRSHLLTTCKDEEVDDYDSEMRSDDTISSELSQTSIEGKPIKIEIPDSHDLSRRDSRDKLTRSMSYPGMRHLSSACHSTDMSDQPFDFTMTTLKRKEKSVDDSVSSAITCSQLSFPLPMDLNSPVSTNS</sequence>
<dbReference type="KEGG" id="cvn:111134887"/>
<dbReference type="GO" id="GO:0043565">
    <property type="term" value="F:sequence-specific DNA binding"/>
    <property type="evidence" value="ECO:0007669"/>
    <property type="project" value="InterPro"/>
</dbReference>
<dbReference type="SMART" id="SM00413">
    <property type="entry name" value="ETS"/>
    <property type="match status" value="1"/>
</dbReference>
<gene>
    <name evidence="8" type="primary">LOC111134887</name>
</gene>
<dbReference type="GO" id="GO:0030154">
    <property type="term" value="P:cell differentiation"/>
    <property type="evidence" value="ECO:0007669"/>
    <property type="project" value="TreeGrafter"/>
</dbReference>
<comment type="subcellular location">
    <subcellularLocation>
        <location evidence="3">Nucleus</location>
    </subcellularLocation>
</comment>
<feature type="domain" description="PNT" evidence="6">
    <location>
        <begin position="19"/>
        <end position="103"/>
    </location>
</feature>
<dbReference type="InterPro" id="IPR036388">
    <property type="entry name" value="WH-like_DNA-bd_sf"/>
</dbReference>
<dbReference type="Gene3D" id="1.10.10.10">
    <property type="entry name" value="Winged helix-like DNA-binding domain superfamily/Winged helix DNA-binding domain"/>
    <property type="match status" value="1"/>
</dbReference>
<keyword evidence="7" id="KW-1185">Reference proteome</keyword>
<dbReference type="Pfam" id="PF02198">
    <property type="entry name" value="SAM_PNT"/>
    <property type="match status" value="1"/>
</dbReference>
<evidence type="ECO:0000313" key="8">
    <source>
        <dbReference type="RefSeq" id="XP_022340121.1"/>
    </source>
</evidence>
<evidence type="ECO:0000256" key="2">
    <source>
        <dbReference type="ARBA" id="ARBA00023125"/>
    </source>
</evidence>
<organism evidence="7 8">
    <name type="scientific">Crassostrea virginica</name>
    <name type="common">Eastern oyster</name>
    <dbReference type="NCBI Taxonomy" id="6565"/>
    <lineage>
        <taxon>Eukaryota</taxon>
        <taxon>Metazoa</taxon>
        <taxon>Spiralia</taxon>
        <taxon>Lophotrochozoa</taxon>
        <taxon>Mollusca</taxon>
        <taxon>Bivalvia</taxon>
        <taxon>Autobranchia</taxon>
        <taxon>Pteriomorphia</taxon>
        <taxon>Ostreida</taxon>
        <taxon>Ostreoidea</taxon>
        <taxon>Ostreidae</taxon>
        <taxon>Crassostrea</taxon>
    </lineage>
</organism>
<dbReference type="SUPFAM" id="SSF46785">
    <property type="entry name" value="Winged helix' DNA-binding domain"/>
    <property type="match status" value="1"/>
</dbReference>
<name>A0A8B8EK92_CRAVI</name>
<dbReference type="PROSITE" id="PS51433">
    <property type="entry name" value="PNT"/>
    <property type="match status" value="1"/>
</dbReference>
<evidence type="ECO:0000256" key="1">
    <source>
        <dbReference type="ARBA" id="ARBA00005562"/>
    </source>
</evidence>
<dbReference type="Pfam" id="PF00178">
    <property type="entry name" value="Ets"/>
    <property type="match status" value="1"/>
</dbReference>
<dbReference type="InterPro" id="IPR000418">
    <property type="entry name" value="Ets_dom"/>
</dbReference>
<feature type="domain" description="ETS" evidence="5">
    <location>
        <begin position="260"/>
        <end position="341"/>
    </location>
</feature>
<dbReference type="GO" id="GO:0005634">
    <property type="term" value="C:nucleus"/>
    <property type="evidence" value="ECO:0007669"/>
    <property type="project" value="UniProtKB-SubCell"/>
</dbReference>
<feature type="region of interest" description="Disordered" evidence="4">
    <location>
        <begin position="105"/>
        <end position="124"/>
    </location>
</feature>